<keyword evidence="4" id="KW-1185">Reference proteome</keyword>
<dbReference type="InterPro" id="IPR042099">
    <property type="entry name" value="ANL_N_sf"/>
</dbReference>
<dbReference type="Pfam" id="PF00501">
    <property type="entry name" value="AMP-binding"/>
    <property type="match status" value="1"/>
</dbReference>
<dbReference type="AlphaFoldDB" id="A0A4R4XS66"/>
<evidence type="ECO:0008006" key="5">
    <source>
        <dbReference type="Google" id="ProtNLM"/>
    </source>
</evidence>
<dbReference type="EMBL" id="SMKW01000149">
    <property type="protein sequence ID" value="TDD34105.1"/>
    <property type="molecule type" value="Genomic_DNA"/>
</dbReference>
<gene>
    <name evidence="3" type="ORF">E1288_44790</name>
</gene>
<accession>A0A4R4XS66</accession>
<dbReference type="InterPro" id="IPR045851">
    <property type="entry name" value="AMP-bd_C_sf"/>
</dbReference>
<sequence>MRAQLLDGVELGRISPVADLIEAEATRPEATLLHWPGSSWTVREFASAARRCAAELRGRGIQTGDRVAVLSGNSAWRLAWQFGIWWIGAVEVSVNSELKGDLLDFVLADCDPALLVAEREFTGCLHTALTVPRRLLDDAPPPEIDAATARELDAVQTELAPSTLATILYTSGTTGSSKGVMLPRGYFSNQGAVIARVLDLDERDTGYFVLPFFHVDFHVVLPAVIQSGSSVAFDRRFSARRFWPHVREFGCTWAFVIGAVLSIVRKLGAKPAAGTTLRRVLGAPIPDEAYTFFEDRLGIDILSMFGQTEADGPTFETTGRRRRGSAGTPCSHFDVEIHDDRGHPVAAGTVGEIVYRPHSPDLMMLGYWRRDDATVAAWRNLWFHSGDLGRMDDDGFLYFVGRMTDSMRRRGENISAYELEMSLRKAPGVQECASIGVVDEVGGEDEIKVFVVPVDENGFDVDAFFDYCDRQLPRYAVPRYVEITSAETFVRSVGTGVIQKRWLSRATSGAGVHDRENLREAHR</sequence>
<dbReference type="RefSeq" id="WP_132495255.1">
    <property type="nucleotide sequence ID" value="NZ_SMKW01000149.1"/>
</dbReference>
<feature type="domain" description="AMP-dependent synthetase/ligase" evidence="1">
    <location>
        <begin position="24"/>
        <end position="368"/>
    </location>
</feature>
<feature type="domain" description="AMP-binding enzyme C-terminal" evidence="2">
    <location>
        <begin position="418"/>
        <end position="485"/>
    </location>
</feature>
<name>A0A4R4XS66_9PSEU</name>
<dbReference type="Gene3D" id="3.30.300.30">
    <property type="match status" value="1"/>
</dbReference>
<dbReference type="InterPro" id="IPR000873">
    <property type="entry name" value="AMP-dep_synth/lig_dom"/>
</dbReference>
<dbReference type="GO" id="GO:0031956">
    <property type="term" value="F:medium-chain fatty acid-CoA ligase activity"/>
    <property type="evidence" value="ECO:0007669"/>
    <property type="project" value="TreeGrafter"/>
</dbReference>
<reference evidence="3 4" key="1">
    <citation type="submission" date="2019-03" db="EMBL/GenBank/DDBJ databases">
        <title>Draft genome sequences of novel Actinobacteria.</title>
        <authorList>
            <person name="Sahin N."/>
            <person name="Ay H."/>
            <person name="Saygin H."/>
        </authorList>
    </citation>
    <scope>NUCLEOTIDE SEQUENCE [LARGE SCALE GENOMIC DNA]</scope>
    <source>
        <strain evidence="3 4">7K502</strain>
    </source>
</reference>
<dbReference type="PANTHER" id="PTHR43201:SF32">
    <property type="entry name" value="2-SUCCINYLBENZOATE--COA LIGASE, CHLOROPLASTIC_PEROXISOMAL"/>
    <property type="match status" value="1"/>
</dbReference>
<dbReference type="Proteomes" id="UP000294947">
    <property type="component" value="Unassembled WGS sequence"/>
</dbReference>
<dbReference type="Gene3D" id="3.40.50.12780">
    <property type="entry name" value="N-terminal domain of ligase-like"/>
    <property type="match status" value="1"/>
</dbReference>
<evidence type="ECO:0000259" key="2">
    <source>
        <dbReference type="Pfam" id="PF13193"/>
    </source>
</evidence>
<dbReference type="SUPFAM" id="SSF56801">
    <property type="entry name" value="Acetyl-CoA synthetase-like"/>
    <property type="match status" value="1"/>
</dbReference>
<dbReference type="GO" id="GO:0006631">
    <property type="term" value="P:fatty acid metabolic process"/>
    <property type="evidence" value="ECO:0007669"/>
    <property type="project" value="TreeGrafter"/>
</dbReference>
<organism evidence="3 4">
    <name type="scientific">Saccharopolyspora elongata</name>
    <dbReference type="NCBI Taxonomy" id="2530387"/>
    <lineage>
        <taxon>Bacteria</taxon>
        <taxon>Bacillati</taxon>
        <taxon>Actinomycetota</taxon>
        <taxon>Actinomycetes</taxon>
        <taxon>Pseudonocardiales</taxon>
        <taxon>Pseudonocardiaceae</taxon>
        <taxon>Saccharopolyspora</taxon>
    </lineage>
</organism>
<evidence type="ECO:0000259" key="1">
    <source>
        <dbReference type="Pfam" id="PF00501"/>
    </source>
</evidence>
<dbReference type="InterPro" id="IPR020845">
    <property type="entry name" value="AMP-binding_CS"/>
</dbReference>
<dbReference type="Pfam" id="PF13193">
    <property type="entry name" value="AMP-binding_C"/>
    <property type="match status" value="1"/>
</dbReference>
<evidence type="ECO:0000313" key="4">
    <source>
        <dbReference type="Proteomes" id="UP000294947"/>
    </source>
</evidence>
<comment type="caution">
    <text evidence="3">The sequence shown here is derived from an EMBL/GenBank/DDBJ whole genome shotgun (WGS) entry which is preliminary data.</text>
</comment>
<proteinExistence type="predicted"/>
<protein>
    <recommendedName>
        <fullName evidence="5">ATP-dependent acyl-CoA ligase</fullName>
    </recommendedName>
</protein>
<dbReference type="PANTHER" id="PTHR43201">
    <property type="entry name" value="ACYL-COA SYNTHETASE"/>
    <property type="match status" value="1"/>
</dbReference>
<dbReference type="OrthoDB" id="4363623at2"/>
<evidence type="ECO:0000313" key="3">
    <source>
        <dbReference type="EMBL" id="TDD34105.1"/>
    </source>
</evidence>
<dbReference type="InterPro" id="IPR025110">
    <property type="entry name" value="AMP-bd_C"/>
</dbReference>
<dbReference type="PROSITE" id="PS00455">
    <property type="entry name" value="AMP_BINDING"/>
    <property type="match status" value="1"/>
</dbReference>